<organism evidence="1 2">
    <name type="scientific">Sulfuritortus calidifontis</name>
    <dbReference type="NCBI Taxonomy" id="1914471"/>
    <lineage>
        <taxon>Bacteria</taxon>
        <taxon>Pseudomonadati</taxon>
        <taxon>Pseudomonadota</taxon>
        <taxon>Betaproteobacteria</taxon>
        <taxon>Nitrosomonadales</taxon>
        <taxon>Thiobacillaceae</taxon>
        <taxon>Sulfuritortus</taxon>
    </lineage>
</organism>
<evidence type="ECO:0008006" key="3">
    <source>
        <dbReference type="Google" id="ProtNLM"/>
    </source>
</evidence>
<sequence>MSMSAYGSLLPKPAEELRTLSAEPITQLFHRHVVPIHFEFRKGSVTKTRIVTAFVMAINEQWCLVTAGRCIESIENEYDQGYEIERCCLLDCNGVNTPHGTTIPFDYIESCATRLSYDPSYDCGVFLLSEHHVRLLKESGIEAMSEEVWENQPPAVDFHAMIGVRGRPVGNARNDMRIVSTLHKVTPLPHRPDCFADTGTPTFWGAIGTGDEVADLPDLSGGPIFAFRQKANGELRYWLHSIQNQWVQSRGLIAACFARPIGKFLKEVVEGERVNLVTVY</sequence>
<evidence type="ECO:0000313" key="1">
    <source>
        <dbReference type="EMBL" id="TCS72760.1"/>
    </source>
</evidence>
<reference evidence="1 2" key="1">
    <citation type="submission" date="2019-03" db="EMBL/GenBank/DDBJ databases">
        <title>Genomic Encyclopedia of Type Strains, Phase IV (KMG-IV): sequencing the most valuable type-strain genomes for metagenomic binning, comparative biology and taxonomic classification.</title>
        <authorList>
            <person name="Goeker M."/>
        </authorList>
    </citation>
    <scope>NUCLEOTIDE SEQUENCE [LARGE SCALE GENOMIC DNA]</scope>
    <source>
        <strain evidence="1 2">DSM 103923</strain>
    </source>
</reference>
<dbReference type="Proteomes" id="UP000295135">
    <property type="component" value="Unassembled WGS sequence"/>
</dbReference>
<dbReference type="OrthoDB" id="7021139at2"/>
<evidence type="ECO:0000313" key="2">
    <source>
        <dbReference type="Proteomes" id="UP000295135"/>
    </source>
</evidence>
<gene>
    <name evidence="1" type="ORF">EDC61_104177</name>
</gene>
<keyword evidence="2" id="KW-1185">Reference proteome</keyword>
<comment type="caution">
    <text evidence="1">The sequence shown here is derived from an EMBL/GenBank/DDBJ whole genome shotgun (WGS) entry which is preliminary data.</text>
</comment>
<dbReference type="AlphaFoldDB" id="A0A4R3JX19"/>
<dbReference type="EMBL" id="SLZY01000004">
    <property type="protein sequence ID" value="TCS72760.1"/>
    <property type="molecule type" value="Genomic_DNA"/>
</dbReference>
<name>A0A4R3JX19_9PROT</name>
<protein>
    <recommendedName>
        <fullName evidence="3">Trypsin-like peptidase</fullName>
    </recommendedName>
</protein>
<accession>A0A4R3JX19</accession>
<proteinExistence type="predicted"/>
<dbReference type="RefSeq" id="WP_126462457.1">
    <property type="nucleotide sequence ID" value="NZ_AP018721.1"/>
</dbReference>